<accession>A0A165BM22</accession>
<reference evidence="2 3" key="1">
    <citation type="journal article" date="2016" name="Mol. Biol. Evol.">
        <title>Comparative Genomics of Early-Diverging Mushroom-Forming Fungi Provides Insights into the Origins of Lignocellulose Decay Capabilities.</title>
        <authorList>
            <person name="Nagy L.G."/>
            <person name="Riley R."/>
            <person name="Tritt A."/>
            <person name="Adam C."/>
            <person name="Daum C."/>
            <person name="Floudas D."/>
            <person name="Sun H."/>
            <person name="Yadav J.S."/>
            <person name="Pangilinan J."/>
            <person name="Larsson K.H."/>
            <person name="Matsuura K."/>
            <person name="Barry K."/>
            <person name="Labutti K."/>
            <person name="Kuo R."/>
            <person name="Ohm R.A."/>
            <person name="Bhattacharya S.S."/>
            <person name="Shirouzu T."/>
            <person name="Yoshinaga Y."/>
            <person name="Martin F.M."/>
            <person name="Grigoriev I.V."/>
            <person name="Hibbett D.S."/>
        </authorList>
    </citation>
    <scope>NUCLEOTIDE SEQUENCE [LARGE SCALE GENOMIC DNA]</scope>
    <source>
        <strain evidence="2 3">93-53</strain>
    </source>
</reference>
<keyword evidence="3" id="KW-1185">Reference proteome</keyword>
<sequence length="295" mass="33427">MDDRIPIAAEALSNLNEDQMEALREYFAESDDESAEALSTSEEEEDYEDEDDSEESSDADSIAAAFDAIALHDLENPSDIESDDSAFSSDDEYAEDSDIEEQQVWRDMVLGHVKATTLVREHDLVQMHEDYMMQLYFADEELAELNGTKYVEIMRRQDSSPRVRASQILRGRDMDEVVRQLRMRSKREVRTTPPALLARGAVILAQTLFRTERKIKNLYVRDPEDETSSTSTSDQSTDNEENVGRGIMTTDEEWSAEDEESIQDAQVVENALGGAGNRRRVEADPDEMMVTDGTQ</sequence>
<proteinExistence type="predicted"/>
<gene>
    <name evidence="2" type="ORF">LAESUDRAFT_731383</name>
</gene>
<dbReference type="GeneID" id="63827067"/>
<feature type="compositionally biased region" description="Acidic residues" evidence="1">
    <location>
        <begin position="76"/>
        <end position="99"/>
    </location>
</feature>
<dbReference type="RefSeq" id="XP_040759033.1">
    <property type="nucleotide sequence ID" value="XM_040910038.1"/>
</dbReference>
<name>A0A165BM22_9APHY</name>
<evidence type="ECO:0000256" key="1">
    <source>
        <dbReference type="SAM" id="MobiDB-lite"/>
    </source>
</evidence>
<feature type="compositionally biased region" description="Acidic residues" evidence="1">
    <location>
        <begin position="250"/>
        <end position="262"/>
    </location>
</feature>
<feature type="region of interest" description="Disordered" evidence="1">
    <location>
        <begin position="74"/>
        <end position="99"/>
    </location>
</feature>
<dbReference type="AlphaFoldDB" id="A0A165BM22"/>
<organism evidence="2 3">
    <name type="scientific">Laetiporus sulphureus 93-53</name>
    <dbReference type="NCBI Taxonomy" id="1314785"/>
    <lineage>
        <taxon>Eukaryota</taxon>
        <taxon>Fungi</taxon>
        <taxon>Dikarya</taxon>
        <taxon>Basidiomycota</taxon>
        <taxon>Agaricomycotina</taxon>
        <taxon>Agaricomycetes</taxon>
        <taxon>Polyporales</taxon>
        <taxon>Laetiporus</taxon>
    </lineage>
</organism>
<feature type="region of interest" description="Disordered" evidence="1">
    <location>
        <begin position="24"/>
        <end position="62"/>
    </location>
</feature>
<dbReference type="EMBL" id="KV427667">
    <property type="protein sequence ID" value="KZT01293.1"/>
    <property type="molecule type" value="Genomic_DNA"/>
</dbReference>
<protein>
    <submittedName>
        <fullName evidence="2">Uncharacterized protein</fullName>
    </submittedName>
</protein>
<evidence type="ECO:0000313" key="3">
    <source>
        <dbReference type="Proteomes" id="UP000076871"/>
    </source>
</evidence>
<feature type="compositionally biased region" description="Acidic residues" evidence="1">
    <location>
        <begin position="28"/>
        <end position="58"/>
    </location>
</feature>
<feature type="region of interest" description="Disordered" evidence="1">
    <location>
        <begin position="220"/>
        <end position="295"/>
    </location>
</feature>
<dbReference type="OrthoDB" id="3032797at2759"/>
<evidence type="ECO:0000313" key="2">
    <source>
        <dbReference type="EMBL" id="KZT01293.1"/>
    </source>
</evidence>
<dbReference type="InParanoid" id="A0A165BM22"/>
<dbReference type="Proteomes" id="UP000076871">
    <property type="component" value="Unassembled WGS sequence"/>
</dbReference>